<proteinExistence type="predicted"/>
<protein>
    <submittedName>
        <fullName evidence="1">Uncharacterized protein</fullName>
    </submittedName>
</protein>
<dbReference type="AlphaFoldDB" id="A0A3B0RUB5"/>
<gene>
    <name evidence="1" type="ORF">MNBD_ALPHA06-1148</name>
</gene>
<dbReference type="EMBL" id="UOEE01000136">
    <property type="protein sequence ID" value="VAV92086.1"/>
    <property type="molecule type" value="Genomic_DNA"/>
</dbReference>
<organism evidence="1">
    <name type="scientific">hydrothermal vent metagenome</name>
    <dbReference type="NCBI Taxonomy" id="652676"/>
    <lineage>
        <taxon>unclassified sequences</taxon>
        <taxon>metagenomes</taxon>
        <taxon>ecological metagenomes</taxon>
    </lineage>
</organism>
<reference evidence="1" key="1">
    <citation type="submission" date="2018-06" db="EMBL/GenBank/DDBJ databases">
        <authorList>
            <person name="Zhirakovskaya E."/>
        </authorList>
    </citation>
    <scope>NUCLEOTIDE SEQUENCE</scope>
</reference>
<sequence>MKPTKLLLSGALASLMMTSAAFADSARIEPMSYDDPYMSCDALKHESAEMKKIFEHAGEGQGSGVEDEVAEAALGALASGLGDRAGGVFGGIMGRAKASAKEEAEEELDRALAARLRWHYVTGIYRGKSCHG</sequence>
<evidence type="ECO:0000313" key="1">
    <source>
        <dbReference type="EMBL" id="VAV92086.1"/>
    </source>
</evidence>
<name>A0A3B0RUB5_9ZZZZ</name>
<accession>A0A3B0RUB5</accession>